<comment type="subcellular location">
    <subcellularLocation>
        <location evidence="1">Membrane</location>
        <topology evidence="1">Multi-pass membrane protein</topology>
    </subcellularLocation>
</comment>
<dbReference type="Gene3D" id="1.20.1280.290">
    <property type="match status" value="1"/>
</dbReference>
<proteinExistence type="predicted"/>
<feature type="transmembrane region" description="Helical" evidence="6">
    <location>
        <begin position="126"/>
        <end position="144"/>
    </location>
</feature>
<dbReference type="Proteomes" id="UP000198372">
    <property type="component" value="Unassembled WGS sequence"/>
</dbReference>
<evidence type="ECO:0000256" key="2">
    <source>
        <dbReference type="ARBA" id="ARBA00022692"/>
    </source>
</evidence>
<dbReference type="EMBL" id="FMSP01000004">
    <property type="protein sequence ID" value="SCV69148.1"/>
    <property type="molecule type" value="Genomic_DNA"/>
</dbReference>
<keyword evidence="8" id="KW-1185">Reference proteome</keyword>
<dbReference type="PANTHER" id="PTHR16201">
    <property type="entry name" value="SEVEN TRANSMEMBRANE PROTEIN 1-RELATED"/>
    <property type="match status" value="1"/>
</dbReference>
<reference evidence="8" key="1">
    <citation type="submission" date="2016-09" db="EMBL/GenBank/DDBJ databases">
        <authorList>
            <person name="Jeantristanb JTB J.-T."/>
            <person name="Ricardo R."/>
        </authorList>
    </citation>
    <scope>NUCLEOTIDE SEQUENCE [LARGE SCALE GENOMIC DNA]</scope>
</reference>
<gene>
    <name evidence="7" type="ORF">BQ2448_2168</name>
</gene>
<feature type="region of interest" description="Disordered" evidence="5">
    <location>
        <begin position="175"/>
        <end position="208"/>
    </location>
</feature>
<accession>A0A238FDC5</accession>
<evidence type="ECO:0000313" key="7">
    <source>
        <dbReference type="EMBL" id="SCV69148.1"/>
    </source>
</evidence>
<dbReference type="Pfam" id="PF04193">
    <property type="entry name" value="PQ-loop"/>
    <property type="match status" value="2"/>
</dbReference>
<dbReference type="InterPro" id="IPR051415">
    <property type="entry name" value="LAAT-1"/>
</dbReference>
<feature type="transmembrane region" description="Helical" evidence="6">
    <location>
        <begin position="372"/>
        <end position="392"/>
    </location>
</feature>
<dbReference type="OrthoDB" id="19344at2759"/>
<dbReference type="PANTHER" id="PTHR16201:SF11">
    <property type="entry name" value="PQ-LOOP REPEAT-CONTAINING PROTEIN"/>
    <property type="match status" value="1"/>
</dbReference>
<protein>
    <submittedName>
        <fullName evidence="7">BQ2448_2168 protein</fullName>
    </submittedName>
</protein>
<evidence type="ECO:0000256" key="6">
    <source>
        <dbReference type="SAM" id="Phobius"/>
    </source>
</evidence>
<feature type="transmembrane region" description="Helical" evidence="6">
    <location>
        <begin position="284"/>
        <end position="302"/>
    </location>
</feature>
<evidence type="ECO:0000256" key="5">
    <source>
        <dbReference type="SAM" id="MobiDB-lite"/>
    </source>
</evidence>
<name>A0A238FDC5_9BASI</name>
<feature type="region of interest" description="Disordered" evidence="5">
    <location>
        <begin position="413"/>
        <end position="435"/>
    </location>
</feature>
<keyword evidence="2 6" id="KW-0812">Transmembrane</keyword>
<dbReference type="AlphaFoldDB" id="A0A238FDC5"/>
<dbReference type="InterPro" id="IPR006603">
    <property type="entry name" value="PQ-loop_rpt"/>
</dbReference>
<organism evidence="7 8">
    <name type="scientific">Microbotryum intermedium</name>
    <dbReference type="NCBI Taxonomy" id="269621"/>
    <lineage>
        <taxon>Eukaryota</taxon>
        <taxon>Fungi</taxon>
        <taxon>Dikarya</taxon>
        <taxon>Basidiomycota</taxon>
        <taxon>Pucciniomycotina</taxon>
        <taxon>Microbotryomycetes</taxon>
        <taxon>Microbotryales</taxon>
        <taxon>Microbotryaceae</taxon>
        <taxon>Microbotryum</taxon>
    </lineage>
</organism>
<feature type="compositionally biased region" description="Basic and acidic residues" evidence="5">
    <location>
        <begin position="422"/>
        <end position="435"/>
    </location>
</feature>
<evidence type="ECO:0000256" key="3">
    <source>
        <dbReference type="ARBA" id="ARBA00022989"/>
    </source>
</evidence>
<dbReference type="GO" id="GO:0016020">
    <property type="term" value="C:membrane"/>
    <property type="evidence" value="ECO:0007669"/>
    <property type="project" value="UniProtKB-SubCell"/>
</dbReference>
<keyword evidence="3 6" id="KW-1133">Transmembrane helix</keyword>
<evidence type="ECO:0000256" key="4">
    <source>
        <dbReference type="ARBA" id="ARBA00023136"/>
    </source>
</evidence>
<feature type="compositionally biased region" description="Low complexity" evidence="5">
    <location>
        <begin position="191"/>
        <end position="206"/>
    </location>
</feature>
<keyword evidence="4 6" id="KW-0472">Membrane</keyword>
<sequence>MVNSVTATAGAGAMTSSAQQMFTLHSRPIASPSTCKAAYQHDSTTQILSTLIIVGLVVSYLPQHYRIIRNKTSDGFSPFFLLLGSTSRHVHPPPARGHPALLNIVTLQWGQVACCQYLSAGQCFESILGIGQVFFQCFILYLIYFPRSQKYIRTVPLESTAIPAERPWSDHLVPSFMRTSTPHDRIRSRSRSSSMSSHSGASTNSSFDPRSMLLPGQVAKSSIILAPEYRRAVSLFALTMLHLALTLLTTVILLVTLPKTPHEGSPPIFPGGGREHPSERAVRVWATTLGLVAVVLGCGQYLPQLFLTARRRLVGSLSIPMMWLQVSALGYFPEHQWDETDRWPHAISVQAPGSFVFVYTLAVRPGVNWSGWATYLITGILQGALLVLCLCWKARQKRLGIDDWGNKVDNLSPTEGGAAGAAREESPTEHTRLLR</sequence>
<evidence type="ECO:0000256" key="1">
    <source>
        <dbReference type="ARBA" id="ARBA00004141"/>
    </source>
</evidence>
<evidence type="ECO:0000313" key="8">
    <source>
        <dbReference type="Proteomes" id="UP000198372"/>
    </source>
</evidence>
<feature type="transmembrane region" description="Helical" evidence="6">
    <location>
        <begin position="314"/>
        <end position="332"/>
    </location>
</feature>
<dbReference type="SMART" id="SM00679">
    <property type="entry name" value="CTNS"/>
    <property type="match status" value="2"/>
</dbReference>
<feature type="transmembrane region" description="Helical" evidence="6">
    <location>
        <begin position="235"/>
        <end position="257"/>
    </location>
</feature>